<evidence type="ECO:0000256" key="1">
    <source>
        <dbReference type="ARBA" id="ARBA00001933"/>
    </source>
</evidence>
<comment type="cofactor">
    <cofactor evidence="1">
        <name>pyridoxal 5'-phosphate</name>
        <dbReference type="ChEBI" id="CHEBI:597326"/>
    </cofactor>
</comment>
<evidence type="ECO:0000256" key="2">
    <source>
        <dbReference type="ARBA" id="ARBA00022898"/>
    </source>
</evidence>
<evidence type="ECO:0000259" key="3">
    <source>
        <dbReference type="Pfam" id="PF00291"/>
    </source>
</evidence>
<keyword evidence="2" id="KW-0663">Pyridoxal phosphate</keyword>
<accession>A0A2K1NY61</accession>
<dbReference type="EMBL" id="AZRL01000021">
    <property type="protein sequence ID" value="PNR95471.1"/>
    <property type="molecule type" value="Genomic_DNA"/>
</dbReference>
<dbReference type="SUPFAM" id="SSF53686">
    <property type="entry name" value="Tryptophan synthase beta subunit-like PLP-dependent enzymes"/>
    <property type="match status" value="1"/>
</dbReference>
<proteinExistence type="predicted"/>
<dbReference type="Gene3D" id="3.40.50.1100">
    <property type="match status" value="2"/>
</dbReference>
<protein>
    <submittedName>
        <fullName evidence="4">Pyridoxal-5-phosphate-dependent protein subunit beta</fullName>
    </submittedName>
</protein>
<sequence length="488" mass="55433">MIDLTVNKDVLEKVVERAKENNIIIPTFAQMRNPELIPDEIKQRLKNISLWDINSFNLFRITWKNEPVPKGGLYGDVNYFELPSELTGVKARIVALVGKWFPTGSHKVGSTFGCLVPRLVTGQFDPTSQKAVWPSTGNYCRGGAYNSQLLGCESIAILPEGMSKERFEWLSKVAGEVIGTPGSESNVKEIFDKCKELKSTYDNIVIFNQFEEMGNRLWHYVVTGPAMEEVLQKIMREKDRLAGTVFTSGSSGTLGSGEYLKSIYPKSKLAVSEALQCPTLLNNGFGAHRIEGIGDKHVPWIHNVKNTDMVIGVDDNDAMNLIRLCNEPEGRDFLRKQGISSEVVDNLSLLGISSIANVLSAIKFAKYYELTEKDVIMTVFTDSMELYGSRLKELQEQEGKYSQQKAAIDFYRHILGIKTDFIQELSYYDKKRIHNLKYYTWIEQQGKELDELNEQWYNCEEYWGNAFETADKIDQLIIEFNKKTGLLD</sequence>
<dbReference type="OrthoDB" id="9767775at2"/>
<dbReference type="Proteomes" id="UP000236434">
    <property type="component" value="Unassembled WGS sequence"/>
</dbReference>
<dbReference type="Pfam" id="PF00291">
    <property type="entry name" value="PALP"/>
    <property type="match status" value="1"/>
</dbReference>
<gene>
    <name evidence="4" type="ORF">X929_07710</name>
</gene>
<dbReference type="InterPro" id="IPR001926">
    <property type="entry name" value="TrpB-like_PALP"/>
</dbReference>
<dbReference type="InterPro" id="IPR036052">
    <property type="entry name" value="TrpB-like_PALP_sf"/>
</dbReference>
<evidence type="ECO:0000313" key="5">
    <source>
        <dbReference type="Proteomes" id="UP000236434"/>
    </source>
</evidence>
<organism evidence="4 5">
    <name type="scientific">Petrotoga olearia DSM 13574</name>
    <dbReference type="NCBI Taxonomy" id="1122955"/>
    <lineage>
        <taxon>Bacteria</taxon>
        <taxon>Thermotogati</taxon>
        <taxon>Thermotogota</taxon>
        <taxon>Thermotogae</taxon>
        <taxon>Petrotogales</taxon>
        <taxon>Petrotogaceae</taxon>
        <taxon>Petrotoga</taxon>
    </lineage>
</organism>
<name>A0A2K1NY61_9BACT</name>
<evidence type="ECO:0000313" key="4">
    <source>
        <dbReference type="EMBL" id="PNR95471.1"/>
    </source>
</evidence>
<dbReference type="GO" id="GO:1901605">
    <property type="term" value="P:alpha-amino acid metabolic process"/>
    <property type="evidence" value="ECO:0007669"/>
    <property type="project" value="UniProtKB-ARBA"/>
</dbReference>
<reference evidence="4 5" key="1">
    <citation type="submission" date="2013-12" db="EMBL/GenBank/DDBJ databases">
        <title>Comparative genomics of Petrotoga isolates.</title>
        <authorList>
            <person name="Nesbo C.L."/>
            <person name="Charchuk R."/>
            <person name="Chow K."/>
        </authorList>
    </citation>
    <scope>NUCLEOTIDE SEQUENCE [LARGE SCALE GENOMIC DNA]</scope>
    <source>
        <strain evidence="4 5">DSM 13574</strain>
    </source>
</reference>
<dbReference type="AlphaFoldDB" id="A0A2K1NY61"/>
<dbReference type="InterPro" id="IPR050214">
    <property type="entry name" value="Cys_Synth/Cystath_Beta-Synth"/>
</dbReference>
<dbReference type="PANTHER" id="PTHR10314">
    <property type="entry name" value="CYSTATHIONINE BETA-SYNTHASE"/>
    <property type="match status" value="1"/>
</dbReference>
<dbReference type="RefSeq" id="WP_103067398.1">
    <property type="nucleotide sequence ID" value="NZ_AZRL01000021.1"/>
</dbReference>
<comment type="caution">
    <text evidence="4">The sequence shown here is derived from an EMBL/GenBank/DDBJ whole genome shotgun (WGS) entry which is preliminary data.</text>
</comment>
<feature type="domain" description="Tryptophan synthase beta chain-like PALP" evidence="3">
    <location>
        <begin position="102"/>
        <end position="330"/>
    </location>
</feature>